<feature type="transmembrane region" description="Helical" evidence="1">
    <location>
        <begin position="6"/>
        <end position="26"/>
    </location>
</feature>
<organism evidence="2 3">
    <name type="scientific">Agaribacter flavus</name>
    <dbReference type="NCBI Taxonomy" id="1902781"/>
    <lineage>
        <taxon>Bacteria</taxon>
        <taxon>Pseudomonadati</taxon>
        <taxon>Pseudomonadota</taxon>
        <taxon>Gammaproteobacteria</taxon>
        <taxon>Alteromonadales</taxon>
        <taxon>Alteromonadaceae</taxon>
        <taxon>Agaribacter</taxon>
    </lineage>
</organism>
<evidence type="ECO:0000256" key="1">
    <source>
        <dbReference type="SAM" id="Phobius"/>
    </source>
</evidence>
<accession>A0ABV7FNL1</accession>
<keyword evidence="1" id="KW-0472">Membrane</keyword>
<sequence>MNGATVAVVAIICWAIVSIFRGGHVLGKKDTLKIQRLEAESLKMTEQLNSMNERVAVLEKIVTDEKYNLNKEFENLKK</sequence>
<dbReference type="Proteomes" id="UP001595478">
    <property type="component" value="Unassembled WGS sequence"/>
</dbReference>
<evidence type="ECO:0000313" key="2">
    <source>
        <dbReference type="EMBL" id="MFC3121889.1"/>
    </source>
</evidence>
<name>A0ABV7FNL1_9ALTE</name>
<keyword evidence="1" id="KW-0812">Transmembrane</keyword>
<dbReference type="RefSeq" id="WP_376920022.1">
    <property type="nucleotide sequence ID" value="NZ_JBHRSW010000015.1"/>
</dbReference>
<dbReference type="EMBL" id="JBHRSW010000015">
    <property type="protein sequence ID" value="MFC3121889.1"/>
    <property type="molecule type" value="Genomic_DNA"/>
</dbReference>
<protein>
    <recommendedName>
        <fullName evidence="4">Phage shock protein B</fullName>
    </recommendedName>
</protein>
<keyword evidence="1" id="KW-1133">Transmembrane helix</keyword>
<evidence type="ECO:0008006" key="4">
    <source>
        <dbReference type="Google" id="ProtNLM"/>
    </source>
</evidence>
<comment type="caution">
    <text evidence="2">The sequence shown here is derived from an EMBL/GenBank/DDBJ whole genome shotgun (WGS) entry which is preliminary data.</text>
</comment>
<proteinExistence type="predicted"/>
<gene>
    <name evidence="2" type="ORF">ACFOHL_09680</name>
</gene>
<keyword evidence="3" id="KW-1185">Reference proteome</keyword>
<evidence type="ECO:0000313" key="3">
    <source>
        <dbReference type="Proteomes" id="UP001595478"/>
    </source>
</evidence>
<reference evidence="3" key="1">
    <citation type="journal article" date="2019" name="Int. J. Syst. Evol. Microbiol.">
        <title>The Global Catalogue of Microorganisms (GCM) 10K type strain sequencing project: providing services to taxonomists for standard genome sequencing and annotation.</title>
        <authorList>
            <consortium name="The Broad Institute Genomics Platform"/>
            <consortium name="The Broad Institute Genome Sequencing Center for Infectious Disease"/>
            <person name="Wu L."/>
            <person name="Ma J."/>
        </authorList>
    </citation>
    <scope>NUCLEOTIDE SEQUENCE [LARGE SCALE GENOMIC DNA]</scope>
    <source>
        <strain evidence="3">KCTC 52473</strain>
    </source>
</reference>